<dbReference type="CDD" id="cd13565">
    <property type="entry name" value="PBP2_PstS"/>
    <property type="match status" value="1"/>
</dbReference>
<dbReference type="GO" id="GO:0042301">
    <property type="term" value="F:phosphate ion binding"/>
    <property type="evidence" value="ECO:0007669"/>
    <property type="project" value="InterPro"/>
</dbReference>
<dbReference type="InterPro" id="IPR005673">
    <property type="entry name" value="ABC_phos-bd_PstS"/>
</dbReference>
<feature type="domain" description="PBP" evidence="7">
    <location>
        <begin position="39"/>
        <end position="341"/>
    </location>
</feature>
<evidence type="ECO:0000256" key="6">
    <source>
        <dbReference type="SAM" id="SignalP"/>
    </source>
</evidence>
<feature type="signal peptide" evidence="6">
    <location>
        <begin position="1"/>
        <end position="28"/>
    </location>
</feature>
<dbReference type="PIRSF" id="PIRSF002756">
    <property type="entry name" value="PstS"/>
    <property type="match status" value="1"/>
</dbReference>
<dbReference type="PANTHER" id="PTHR42996:SF1">
    <property type="entry name" value="PHOSPHATE-BINDING PROTEIN PSTS"/>
    <property type="match status" value="1"/>
</dbReference>
<feature type="chain" id="PRO_5037837338" description="Phosphate-binding protein" evidence="6">
    <location>
        <begin position="29"/>
        <end position="374"/>
    </location>
</feature>
<dbReference type="Proteomes" id="UP000680588">
    <property type="component" value="Chromosome"/>
</dbReference>
<dbReference type="SUPFAM" id="SSF53850">
    <property type="entry name" value="Periplasmic binding protein-like II"/>
    <property type="match status" value="1"/>
</dbReference>
<comment type="similarity">
    <text evidence="1 4">Belongs to the PstS family.</text>
</comment>
<evidence type="ECO:0000256" key="4">
    <source>
        <dbReference type="PIRNR" id="PIRNR002756"/>
    </source>
</evidence>
<dbReference type="Pfam" id="PF12849">
    <property type="entry name" value="PBP_like_2"/>
    <property type="match status" value="1"/>
</dbReference>
<dbReference type="PROSITE" id="PS51257">
    <property type="entry name" value="PROKAR_LIPOPROTEIN"/>
    <property type="match status" value="1"/>
</dbReference>
<dbReference type="RefSeq" id="WP_104053571.1">
    <property type="nucleotide sequence ID" value="NZ_CP076456.1"/>
</dbReference>
<evidence type="ECO:0000313" key="9">
    <source>
        <dbReference type="Proteomes" id="UP000680588"/>
    </source>
</evidence>
<keyword evidence="9" id="KW-1185">Reference proteome</keyword>
<dbReference type="GO" id="GO:0035435">
    <property type="term" value="P:phosphate ion transmembrane transport"/>
    <property type="evidence" value="ECO:0007669"/>
    <property type="project" value="InterPro"/>
</dbReference>
<evidence type="ECO:0000256" key="1">
    <source>
        <dbReference type="ARBA" id="ARBA00008725"/>
    </source>
</evidence>
<evidence type="ECO:0000256" key="5">
    <source>
        <dbReference type="SAM" id="MobiDB-lite"/>
    </source>
</evidence>
<dbReference type="GO" id="GO:0043190">
    <property type="term" value="C:ATP-binding cassette (ABC) transporter complex"/>
    <property type="evidence" value="ECO:0007669"/>
    <property type="project" value="InterPro"/>
</dbReference>
<evidence type="ECO:0000313" key="8">
    <source>
        <dbReference type="EMBL" id="QWQ36379.1"/>
    </source>
</evidence>
<proteinExistence type="inferred from homology"/>
<evidence type="ECO:0000256" key="3">
    <source>
        <dbReference type="ARBA" id="ARBA00022592"/>
    </source>
</evidence>
<dbReference type="KEGG" id="asun:KG104_00575"/>
<organism evidence="8 9">
    <name type="scientific">Arthrobacter sunyaminii</name>
    <dbReference type="NCBI Taxonomy" id="2816859"/>
    <lineage>
        <taxon>Bacteria</taxon>
        <taxon>Bacillati</taxon>
        <taxon>Actinomycetota</taxon>
        <taxon>Actinomycetes</taxon>
        <taxon>Micrococcales</taxon>
        <taxon>Micrococcaceae</taxon>
        <taxon>Arthrobacter</taxon>
    </lineage>
</organism>
<dbReference type="AlphaFoldDB" id="A0A975S5U8"/>
<sequence length="374" mass="37578">MSVIRIVRSAALLSAAALALSACGSDSAITPAGGSTPSSSSESTLAGTLSGSGASSQDSAMQAWIAGFTAVNPDTAVQYSPDGSGAGRKALLAGGVQFAGSDAHLKDEEVEASIEACGPDGALHIPAYISPIAIAFNLDGVDELNLDAETIAGIFRGEISTWNDPAIAGQNEGAQLPDTPITVIHRSDESGTTENFTEYLAAAAPAVWSTEASGEWPADLDGQENAQGTSGVVSAAGATDGAITYADASAVEGMGTVAVKVGAEYVPYSSEAAAKAVEASTPVTGEGRPDGDMAMDLVRDTTESGAYPVVLVSYHIYCTTYPDSETVDLVKAFGSYVVSEEGQAAAADAAGNAELSQPLREKAEAALAGISVAK</sequence>
<dbReference type="PANTHER" id="PTHR42996">
    <property type="entry name" value="PHOSPHATE-BINDING PROTEIN PSTS"/>
    <property type="match status" value="1"/>
</dbReference>
<gene>
    <name evidence="8" type="primary">pstS</name>
    <name evidence="8" type="ORF">KG104_00575</name>
</gene>
<feature type="region of interest" description="Disordered" evidence="5">
    <location>
        <begin position="30"/>
        <end position="53"/>
    </location>
</feature>
<evidence type="ECO:0000259" key="7">
    <source>
        <dbReference type="Pfam" id="PF12849"/>
    </source>
</evidence>
<protein>
    <recommendedName>
        <fullName evidence="4">Phosphate-binding protein</fullName>
    </recommendedName>
</protein>
<dbReference type="NCBIfam" id="TIGR00975">
    <property type="entry name" value="3a0107s03"/>
    <property type="match status" value="1"/>
</dbReference>
<dbReference type="EMBL" id="CP076456">
    <property type="protein sequence ID" value="QWQ36379.1"/>
    <property type="molecule type" value="Genomic_DNA"/>
</dbReference>
<evidence type="ECO:0000256" key="2">
    <source>
        <dbReference type="ARBA" id="ARBA00022448"/>
    </source>
</evidence>
<keyword evidence="3 4" id="KW-0592">Phosphate transport</keyword>
<accession>A0A975S5U8</accession>
<dbReference type="Gene3D" id="3.40.190.10">
    <property type="entry name" value="Periplasmic binding protein-like II"/>
    <property type="match status" value="2"/>
</dbReference>
<name>A0A975S5U8_9MICC</name>
<reference evidence="8" key="1">
    <citation type="submission" date="2021-06" db="EMBL/GenBank/DDBJ databases">
        <title>Novel species in genus Arthrobacter.</title>
        <authorList>
            <person name="Zhang G."/>
        </authorList>
    </citation>
    <scope>NUCLEOTIDE SEQUENCE</scope>
    <source>
        <strain evidence="8">Zg-ZUI122</strain>
    </source>
</reference>
<dbReference type="InterPro" id="IPR050962">
    <property type="entry name" value="Phosphate-bind_PstS"/>
</dbReference>
<keyword evidence="2 4" id="KW-0813">Transport</keyword>
<keyword evidence="6" id="KW-0732">Signal</keyword>
<dbReference type="InterPro" id="IPR024370">
    <property type="entry name" value="PBP_domain"/>
</dbReference>